<name>A0A8J5V308_ZIZPA</name>
<evidence type="ECO:0000256" key="4">
    <source>
        <dbReference type="ARBA" id="ARBA00022692"/>
    </source>
</evidence>
<keyword evidence="9" id="KW-1185">Reference proteome</keyword>
<feature type="transmembrane region" description="Helical" evidence="7">
    <location>
        <begin position="139"/>
        <end position="160"/>
    </location>
</feature>
<evidence type="ECO:0000256" key="5">
    <source>
        <dbReference type="ARBA" id="ARBA00022989"/>
    </source>
</evidence>
<dbReference type="InterPro" id="IPR045262">
    <property type="entry name" value="STP/PLT_plant"/>
</dbReference>
<keyword evidence="5 7" id="KW-1133">Transmembrane helix</keyword>
<reference evidence="8" key="1">
    <citation type="journal article" date="2021" name="bioRxiv">
        <title>Whole Genome Assembly and Annotation of Northern Wild Rice, Zizania palustris L., Supports a Whole Genome Duplication in the Zizania Genus.</title>
        <authorList>
            <person name="Haas M."/>
            <person name="Kono T."/>
            <person name="Macchietto M."/>
            <person name="Millas R."/>
            <person name="McGilp L."/>
            <person name="Shao M."/>
            <person name="Duquette J."/>
            <person name="Hirsch C.N."/>
            <person name="Kimball J."/>
        </authorList>
    </citation>
    <scope>NUCLEOTIDE SEQUENCE</scope>
    <source>
        <tissue evidence="8">Fresh leaf tissue</tissue>
    </source>
</reference>
<keyword evidence="4 7" id="KW-0812">Transmembrane</keyword>
<feature type="transmembrane region" description="Helical" evidence="7">
    <location>
        <begin position="20"/>
        <end position="43"/>
    </location>
</feature>
<evidence type="ECO:0000256" key="2">
    <source>
        <dbReference type="ARBA" id="ARBA00010992"/>
    </source>
</evidence>
<dbReference type="Proteomes" id="UP000729402">
    <property type="component" value="Unassembled WGS sequence"/>
</dbReference>
<evidence type="ECO:0000313" key="8">
    <source>
        <dbReference type="EMBL" id="KAG8049485.1"/>
    </source>
</evidence>
<reference evidence="8" key="2">
    <citation type="submission" date="2021-02" db="EMBL/GenBank/DDBJ databases">
        <authorList>
            <person name="Kimball J.A."/>
            <person name="Haas M.W."/>
            <person name="Macchietto M."/>
            <person name="Kono T."/>
            <person name="Duquette J."/>
            <person name="Shao M."/>
        </authorList>
    </citation>
    <scope>NUCLEOTIDE SEQUENCE</scope>
    <source>
        <tissue evidence="8">Fresh leaf tissue</tissue>
    </source>
</reference>
<dbReference type="Pfam" id="PF00083">
    <property type="entry name" value="Sugar_tr"/>
    <property type="match status" value="2"/>
</dbReference>
<evidence type="ECO:0000256" key="1">
    <source>
        <dbReference type="ARBA" id="ARBA00004370"/>
    </source>
</evidence>
<organism evidence="8 9">
    <name type="scientific">Zizania palustris</name>
    <name type="common">Northern wild rice</name>
    <dbReference type="NCBI Taxonomy" id="103762"/>
    <lineage>
        <taxon>Eukaryota</taxon>
        <taxon>Viridiplantae</taxon>
        <taxon>Streptophyta</taxon>
        <taxon>Embryophyta</taxon>
        <taxon>Tracheophyta</taxon>
        <taxon>Spermatophyta</taxon>
        <taxon>Magnoliopsida</taxon>
        <taxon>Liliopsida</taxon>
        <taxon>Poales</taxon>
        <taxon>Poaceae</taxon>
        <taxon>BOP clade</taxon>
        <taxon>Oryzoideae</taxon>
        <taxon>Oryzeae</taxon>
        <taxon>Zizaniinae</taxon>
        <taxon>Zizania</taxon>
    </lineage>
</organism>
<evidence type="ECO:0000256" key="3">
    <source>
        <dbReference type="ARBA" id="ARBA00022448"/>
    </source>
</evidence>
<comment type="caution">
    <text evidence="8">The sequence shown here is derived from an EMBL/GenBank/DDBJ whole genome shotgun (WGS) entry which is preliminary data.</text>
</comment>
<evidence type="ECO:0000256" key="7">
    <source>
        <dbReference type="SAM" id="Phobius"/>
    </source>
</evidence>
<comment type="subcellular location">
    <subcellularLocation>
        <location evidence="1">Membrane</location>
    </subcellularLocation>
</comment>
<dbReference type="InterPro" id="IPR005828">
    <property type="entry name" value="MFS_sugar_transport-like"/>
</dbReference>
<feature type="transmembrane region" description="Helical" evidence="7">
    <location>
        <begin position="100"/>
        <end position="119"/>
    </location>
</feature>
<evidence type="ECO:0008006" key="10">
    <source>
        <dbReference type="Google" id="ProtNLM"/>
    </source>
</evidence>
<dbReference type="EMBL" id="JAAALK010000289">
    <property type="protein sequence ID" value="KAG8049485.1"/>
    <property type="molecule type" value="Genomic_DNA"/>
</dbReference>
<keyword evidence="3" id="KW-0813">Transport</keyword>
<dbReference type="PANTHER" id="PTHR23500:SF160">
    <property type="entry name" value="OS09G0297300 PROTEIN"/>
    <property type="match status" value="1"/>
</dbReference>
<evidence type="ECO:0000313" key="9">
    <source>
        <dbReference type="Proteomes" id="UP000729402"/>
    </source>
</evidence>
<accession>A0A8J5V308</accession>
<dbReference type="GO" id="GO:0015144">
    <property type="term" value="F:carbohydrate transmembrane transporter activity"/>
    <property type="evidence" value="ECO:0007669"/>
    <property type="project" value="InterPro"/>
</dbReference>
<feature type="transmembrane region" description="Helical" evidence="7">
    <location>
        <begin position="167"/>
        <end position="186"/>
    </location>
</feature>
<dbReference type="GO" id="GO:0016020">
    <property type="term" value="C:membrane"/>
    <property type="evidence" value="ECO:0007669"/>
    <property type="project" value="UniProtKB-SubCell"/>
</dbReference>
<evidence type="ECO:0000256" key="6">
    <source>
        <dbReference type="ARBA" id="ARBA00023136"/>
    </source>
</evidence>
<sequence length="228" mass="25548">MKSPWRDIVRRRYSQQLVMAVAIPLFQQMTGINVIMFYAPVLFNTLGFGLRRQRVADFGGDHRRREHGRDVGVSVHGGQGGGGAQMLVSQVTVGAIPARYAKAVVVVICAYVAAFAWSWRPLAWLVPSEVMSLEVRPAGQSITVAVNMLMTFTVAQAFLPMLCRLKILLFFAAWVTVMALFVALFVPETKGVSIEDMSSLWSSHWYWRRFVDGDDHASHLRDIEMGTK</sequence>
<proteinExistence type="inferred from homology"/>
<dbReference type="AlphaFoldDB" id="A0A8J5V308"/>
<keyword evidence="6 7" id="KW-0472">Membrane</keyword>
<comment type="similarity">
    <text evidence="2">Belongs to the major facilitator superfamily. Sugar transporter (TC 2.A.1.1) family.</text>
</comment>
<dbReference type="OrthoDB" id="784158at2759"/>
<dbReference type="PANTHER" id="PTHR23500">
    <property type="entry name" value="SOLUTE CARRIER FAMILY 2, FACILITATED GLUCOSE TRANSPORTER"/>
    <property type="match status" value="1"/>
</dbReference>
<protein>
    <recommendedName>
        <fullName evidence="10">Major facilitator superfamily (MFS) profile domain-containing protein</fullName>
    </recommendedName>
</protein>
<gene>
    <name evidence="8" type="ORF">GUJ93_ZPchr0009g2245</name>
</gene>